<organism evidence="1">
    <name type="scientific">marine metagenome</name>
    <dbReference type="NCBI Taxonomy" id="408172"/>
    <lineage>
        <taxon>unclassified sequences</taxon>
        <taxon>metagenomes</taxon>
        <taxon>ecological metagenomes</taxon>
    </lineage>
</organism>
<reference evidence="1" key="1">
    <citation type="submission" date="2018-05" db="EMBL/GenBank/DDBJ databases">
        <authorList>
            <person name="Lanie J.A."/>
            <person name="Ng W.-L."/>
            <person name="Kazmierczak K.M."/>
            <person name="Andrzejewski T.M."/>
            <person name="Davidsen T.M."/>
            <person name="Wayne K.J."/>
            <person name="Tettelin H."/>
            <person name="Glass J.I."/>
            <person name="Rusch D."/>
            <person name="Podicherti R."/>
            <person name="Tsui H.-C.T."/>
            <person name="Winkler M.E."/>
        </authorList>
    </citation>
    <scope>NUCLEOTIDE SEQUENCE</scope>
</reference>
<sequence length="29" mass="3202">MDPNYVLTAEEISLSSARGRSKFGWTATL</sequence>
<gene>
    <name evidence="1" type="ORF">METZ01_LOCUS267246</name>
</gene>
<name>A0A382JST3_9ZZZZ</name>
<proteinExistence type="predicted"/>
<accession>A0A382JST3</accession>
<dbReference type="AlphaFoldDB" id="A0A382JST3"/>
<evidence type="ECO:0000313" key="1">
    <source>
        <dbReference type="EMBL" id="SVC14392.1"/>
    </source>
</evidence>
<feature type="non-terminal residue" evidence="1">
    <location>
        <position position="29"/>
    </location>
</feature>
<protein>
    <submittedName>
        <fullName evidence="1">Uncharacterized protein</fullName>
    </submittedName>
</protein>
<dbReference type="EMBL" id="UINC01075826">
    <property type="protein sequence ID" value="SVC14392.1"/>
    <property type="molecule type" value="Genomic_DNA"/>
</dbReference>